<accession>A0A425Y6N7</accession>
<dbReference type="AlphaFoldDB" id="A0A425Y6N7"/>
<sequence>MNIFFRAFELEDAEFINALRDNEVMESKIGGNKRFVSLARERKWIEDIIYGDSKEQIYLAICENGSKDIIGYSSISDIDHFNKSCSLSGIKLDVEFSKKGYGIQVIIMMLRYVFEELGMERCTSICLENHVVMAKILERVGFHTEGLLRHSLFKNGAFQNQYLFSIIKADYFERKKKLQ</sequence>
<keyword evidence="2" id="KW-0808">Transferase</keyword>
<reference evidence="2 3" key="1">
    <citation type="submission" date="2018-07" db="EMBL/GenBank/DDBJ databases">
        <title>Draft genome sequence of Ancylomarina sp. M1P.</title>
        <authorList>
            <person name="Yadav S."/>
            <person name="Villanueva L."/>
            <person name="Damste J.S.S."/>
        </authorList>
    </citation>
    <scope>NUCLEOTIDE SEQUENCE [LARGE SCALE GENOMIC DNA]</scope>
    <source>
        <strain evidence="2 3">M1P</strain>
    </source>
</reference>
<dbReference type="RefSeq" id="WP_125029426.1">
    <property type="nucleotide sequence ID" value="NZ_JAPXVP010000002.1"/>
</dbReference>
<evidence type="ECO:0000313" key="3">
    <source>
        <dbReference type="Proteomes" id="UP000285794"/>
    </source>
</evidence>
<dbReference type="SUPFAM" id="SSF55729">
    <property type="entry name" value="Acyl-CoA N-acyltransferases (Nat)"/>
    <property type="match status" value="1"/>
</dbReference>
<proteinExistence type="predicted"/>
<dbReference type="PANTHER" id="PTHR43415">
    <property type="entry name" value="SPERMIDINE N(1)-ACETYLTRANSFERASE"/>
    <property type="match status" value="1"/>
</dbReference>
<dbReference type="Pfam" id="PF13302">
    <property type="entry name" value="Acetyltransf_3"/>
    <property type="match status" value="1"/>
</dbReference>
<feature type="domain" description="N-acetyltransferase" evidence="1">
    <location>
        <begin position="3"/>
        <end position="165"/>
    </location>
</feature>
<dbReference type="OrthoDB" id="9811523at2"/>
<organism evidence="2 3">
    <name type="scientific">Ancylomarina euxinus</name>
    <dbReference type="NCBI Taxonomy" id="2283627"/>
    <lineage>
        <taxon>Bacteria</taxon>
        <taxon>Pseudomonadati</taxon>
        <taxon>Bacteroidota</taxon>
        <taxon>Bacteroidia</taxon>
        <taxon>Marinilabiliales</taxon>
        <taxon>Marinifilaceae</taxon>
        <taxon>Ancylomarina</taxon>
    </lineage>
</organism>
<dbReference type="GO" id="GO:0016747">
    <property type="term" value="F:acyltransferase activity, transferring groups other than amino-acyl groups"/>
    <property type="evidence" value="ECO:0007669"/>
    <property type="project" value="InterPro"/>
</dbReference>
<dbReference type="Gene3D" id="3.40.630.30">
    <property type="match status" value="1"/>
</dbReference>
<evidence type="ECO:0000313" key="2">
    <source>
        <dbReference type="EMBL" id="RRG24116.1"/>
    </source>
</evidence>
<dbReference type="PANTHER" id="PTHR43415:SF3">
    <property type="entry name" value="GNAT-FAMILY ACETYLTRANSFERASE"/>
    <property type="match status" value="1"/>
</dbReference>
<evidence type="ECO:0000259" key="1">
    <source>
        <dbReference type="PROSITE" id="PS51186"/>
    </source>
</evidence>
<comment type="caution">
    <text evidence="2">The sequence shown here is derived from an EMBL/GenBank/DDBJ whole genome shotgun (WGS) entry which is preliminary data.</text>
</comment>
<name>A0A425Y6N7_9BACT</name>
<gene>
    <name evidence="2" type="ORF">DWB61_03080</name>
</gene>
<dbReference type="Proteomes" id="UP000285794">
    <property type="component" value="Unassembled WGS sequence"/>
</dbReference>
<dbReference type="PROSITE" id="PS51186">
    <property type="entry name" value="GNAT"/>
    <property type="match status" value="1"/>
</dbReference>
<dbReference type="InterPro" id="IPR016181">
    <property type="entry name" value="Acyl_CoA_acyltransferase"/>
</dbReference>
<dbReference type="InterPro" id="IPR000182">
    <property type="entry name" value="GNAT_dom"/>
</dbReference>
<dbReference type="EMBL" id="QQWG01000002">
    <property type="protein sequence ID" value="RRG24116.1"/>
    <property type="molecule type" value="Genomic_DNA"/>
</dbReference>
<protein>
    <submittedName>
        <fullName evidence="2">N-acetyltransferase</fullName>
    </submittedName>
</protein>
<keyword evidence="3" id="KW-1185">Reference proteome</keyword>